<evidence type="ECO:0000313" key="1">
    <source>
        <dbReference type="EMBL" id="KAK8542211.1"/>
    </source>
</evidence>
<dbReference type="EMBL" id="JBBPBM010000024">
    <property type="protein sequence ID" value="KAK8542211.1"/>
    <property type="molecule type" value="Genomic_DNA"/>
</dbReference>
<organism evidence="1 2">
    <name type="scientific">Hibiscus sabdariffa</name>
    <name type="common">roselle</name>
    <dbReference type="NCBI Taxonomy" id="183260"/>
    <lineage>
        <taxon>Eukaryota</taxon>
        <taxon>Viridiplantae</taxon>
        <taxon>Streptophyta</taxon>
        <taxon>Embryophyta</taxon>
        <taxon>Tracheophyta</taxon>
        <taxon>Spermatophyta</taxon>
        <taxon>Magnoliopsida</taxon>
        <taxon>eudicotyledons</taxon>
        <taxon>Gunneridae</taxon>
        <taxon>Pentapetalae</taxon>
        <taxon>rosids</taxon>
        <taxon>malvids</taxon>
        <taxon>Malvales</taxon>
        <taxon>Malvaceae</taxon>
        <taxon>Malvoideae</taxon>
        <taxon>Hibiscus</taxon>
    </lineage>
</organism>
<accession>A0ABR2DM49</accession>
<gene>
    <name evidence="1" type="ORF">V6N12_014814</name>
</gene>
<keyword evidence="2" id="KW-1185">Reference proteome</keyword>
<sequence length="145" mass="16880">MYSYVTLHSQACPMAEFVDSMGHWDLEKLRAALSEVYVQRISALMTPSMCFGSDVVGWRDGTNLQFLIRSTFLICRRTSEDVLHVLRGCPKARGLWERLVSPEKLTEFMSLPVTDWFMRNIKSDDRPDLCAIHWDILFLVMCWKL</sequence>
<evidence type="ECO:0008006" key="3">
    <source>
        <dbReference type="Google" id="ProtNLM"/>
    </source>
</evidence>
<proteinExistence type="predicted"/>
<protein>
    <recommendedName>
        <fullName evidence="3">Reverse transcriptase zinc-binding domain-containing protein</fullName>
    </recommendedName>
</protein>
<comment type="caution">
    <text evidence="1">The sequence shown here is derived from an EMBL/GenBank/DDBJ whole genome shotgun (WGS) entry which is preliminary data.</text>
</comment>
<name>A0ABR2DM49_9ROSI</name>
<dbReference type="Proteomes" id="UP001472677">
    <property type="component" value="Unassembled WGS sequence"/>
</dbReference>
<evidence type="ECO:0000313" key="2">
    <source>
        <dbReference type="Proteomes" id="UP001472677"/>
    </source>
</evidence>
<reference evidence="1 2" key="1">
    <citation type="journal article" date="2024" name="G3 (Bethesda)">
        <title>Genome assembly of Hibiscus sabdariffa L. provides insights into metabolisms of medicinal natural products.</title>
        <authorList>
            <person name="Kim T."/>
        </authorList>
    </citation>
    <scope>NUCLEOTIDE SEQUENCE [LARGE SCALE GENOMIC DNA]</scope>
    <source>
        <strain evidence="1">TK-2024</strain>
        <tissue evidence="1">Old leaves</tissue>
    </source>
</reference>